<keyword evidence="2" id="KW-0328">Glycosyltransferase</keyword>
<proteinExistence type="inferred from homology"/>
<feature type="domain" description="Glycosyltransferase 2-like" evidence="4">
    <location>
        <begin position="6"/>
        <end position="168"/>
    </location>
</feature>
<organism evidence="5 6">
    <name type="scientific">Rhodococcus sovatensis</name>
    <dbReference type="NCBI Taxonomy" id="1805840"/>
    <lineage>
        <taxon>Bacteria</taxon>
        <taxon>Bacillati</taxon>
        <taxon>Actinomycetota</taxon>
        <taxon>Actinomycetes</taxon>
        <taxon>Mycobacteriales</taxon>
        <taxon>Nocardiaceae</taxon>
        <taxon>Rhodococcus</taxon>
    </lineage>
</organism>
<dbReference type="Pfam" id="PF00535">
    <property type="entry name" value="Glycos_transf_2"/>
    <property type="match status" value="1"/>
</dbReference>
<dbReference type="InterPro" id="IPR050834">
    <property type="entry name" value="Glycosyltransf_2"/>
</dbReference>
<dbReference type="SUPFAM" id="SSF53448">
    <property type="entry name" value="Nucleotide-diphospho-sugar transferases"/>
    <property type="match status" value="1"/>
</dbReference>
<evidence type="ECO:0000313" key="5">
    <source>
        <dbReference type="EMBL" id="WXG69402.1"/>
    </source>
</evidence>
<accession>A0ABZ2PKJ9</accession>
<name>A0ABZ2PKJ9_9NOCA</name>
<evidence type="ECO:0000256" key="2">
    <source>
        <dbReference type="ARBA" id="ARBA00022676"/>
    </source>
</evidence>
<dbReference type="Gene3D" id="3.90.550.10">
    <property type="entry name" value="Spore Coat Polysaccharide Biosynthesis Protein SpsA, Chain A"/>
    <property type="match status" value="1"/>
</dbReference>
<evidence type="ECO:0000313" key="6">
    <source>
        <dbReference type="Proteomes" id="UP001432000"/>
    </source>
</evidence>
<evidence type="ECO:0000259" key="4">
    <source>
        <dbReference type="Pfam" id="PF00535"/>
    </source>
</evidence>
<dbReference type="PANTHER" id="PTHR43685">
    <property type="entry name" value="GLYCOSYLTRANSFERASE"/>
    <property type="match status" value="1"/>
</dbReference>
<dbReference type="EMBL" id="CP147846">
    <property type="protein sequence ID" value="WXG69402.1"/>
    <property type="molecule type" value="Genomic_DNA"/>
</dbReference>
<reference evidence="5 6" key="1">
    <citation type="submission" date="2024-03" db="EMBL/GenBank/DDBJ databases">
        <title>Natural products discovery in diverse microorganisms through a two-stage MS feature dereplication strategy.</title>
        <authorList>
            <person name="Zhang R."/>
        </authorList>
    </citation>
    <scope>NUCLEOTIDE SEQUENCE [LARGE SCALE GENOMIC DNA]</scope>
    <source>
        <strain evidence="5 6">18930</strain>
    </source>
</reference>
<evidence type="ECO:0000256" key="3">
    <source>
        <dbReference type="ARBA" id="ARBA00022679"/>
    </source>
</evidence>
<dbReference type="RefSeq" id="WP_338890167.1">
    <property type="nucleotide sequence ID" value="NZ_CP147846.1"/>
</dbReference>
<dbReference type="PANTHER" id="PTHR43685:SF5">
    <property type="entry name" value="GLYCOSYLTRANSFERASE EPSE-RELATED"/>
    <property type="match status" value="1"/>
</dbReference>
<dbReference type="InterPro" id="IPR029044">
    <property type="entry name" value="Nucleotide-diphossugar_trans"/>
</dbReference>
<keyword evidence="3" id="KW-0808">Transferase</keyword>
<evidence type="ECO:0000256" key="1">
    <source>
        <dbReference type="ARBA" id="ARBA00006739"/>
    </source>
</evidence>
<keyword evidence="6" id="KW-1185">Reference proteome</keyword>
<protein>
    <submittedName>
        <fullName evidence="5">Glycosyltransferase family 2 protein</fullName>
    </submittedName>
</protein>
<dbReference type="InterPro" id="IPR001173">
    <property type="entry name" value="Glyco_trans_2-like"/>
</dbReference>
<comment type="similarity">
    <text evidence="1">Belongs to the glycosyltransferase 2 family.</text>
</comment>
<sequence length="292" mass="31576">MSDATTVVIVTRDRAEELLTTLTHLVALEPRPPVVVVDNASTDNTAVVVDRMAREYGGLTSIRLDRNGGGASRNVGVAAATTPFVAFSDDDSWWANNALQRAAHVFSEYPRVGLIAARTLVGHDEREDPVNAMMESSPLGRAPGAPGPSVLGFLACGSIVRKSAFDQVGGFSPLIGFAGEEESLAIDLAAHGWELCYVRDIVSHHHPSLSRSSPYQRRVAAMRNRLLTNWIRRPLSRVGSESIRLVRCAVTDPVARAALYGAVKLLPAAVRARQTIPRDIERKLRLLQGALS</sequence>
<dbReference type="Proteomes" id="UP001432000">
    <property type="component" value="Chromosome"/>
</dbReference>
<dbReference type="CDD" id="cd00761">
    <property type="entry name" value="Glyco_tranf_GTA_type"/>
    <property type="match status" value="1"/>
</dbReference>
<gene>
    <name evidence="5" type="ORF">WDS16_02230</name>
</gene>